<feature type="region of interest" description="Disordered" evidence="3">
    <location>
        <begin position="1"/>
        <end position="23"/>
    </location>
</feature>
<dbReference type="PANTHER" id="PTHR21694:SF18">
    <property type="entry name" value="COILED-COIL DOMAIN-CONTAINING PROTEIN 63"/>
    <property type="match status" value="1"/>
</dbReference>
<dbReference type="RefSeq" id="XP_022101119.1">
    <property type="nucleotide sequence ID" value="XM_022245427.1"/>
</dbReference>
<proteinExistence type="predicted"/>
<keyword evidence="5" id="KW-1185">Reference proteome</keyword>
<sequence>MKAKMNRAAMKRVDSPTEQENDQRLAEEELARLHRQYRIVESHRKTYFEEARNIIRKQKSHIDSLSEEGQEIDIDLRLALNQTNLKKDKANMQRLQKLLALYQEDKATVAEEEGVITKLDEKVRELERMLQKKYKDLGGFQVDSIRHVSTQKRIRVLENRLDKATVAFNTMLTKNLELRERIEHLRRERAIYDKLYRILSKEQNELKCRITEMIEEATAAYDMRDEAQAKMSAIRERSEREQTLYGFDIKELKRIIDHDQKLKDFMAVKCQERTEMKAIEAAKRKKKEDKKANERAHKEEIEQFERAFERVRGVTGQNDLDRMVHDFIKKEDVNFALFNYVNELNSEVEVLHDVIGALNADIEAFQKQGMKLDQSRQNILKELETRFTSAERQCKLYEKRLKRSGKLLDQLKTAVDRTFRRLGCDDTAICDLLGSGRGISARNIMMYLGQIEQTTNDLMLIQHFLQLKEVHASKGDAVQPTLQPKPTGSIVAARLRPAPRVSISIMPPSLEPQEGVYIVADEVEEPVQDEVQPLTLDELKQKVVKTIRKKEVQPKKVKEAKGQTEAQSSPSSGTKDLKTTLK</sequence>
<dbReference type="GO" id="GO:0036158">
    <property type="term" value="P:outer dynein arm assembly"/>
    <property type="evidence" value="ECO:0007669"/>
    <property type="project" value="TreeGrafter"/>
</dbReference>
<dbReference type="Pfam" id="PF21773">
    <property type="entry name" value="ODAD1_CC"/>
    <property type="match status" value="1"/>
</dbReference>
<dbReference type="Proteomes" id="UP000694845">
    <property type="component" value="Unplaced"/>
</dbReference>
<accession>A0A8B7Z657</accession>
<evidence type="ECO:0000259" key="4">
    <source>
        <dbReference type="Pfam" id="PF21773"/>
    </source>
</evidence>
<evidence type="ECO:0000256" key="3">
    <source>
        <dbReference type="SAM" id="MobiDB-lite"/>
    </source>
</evidence>
<organism evidence="5 6">
    <name type="scientific">Acanthaster planci</name>
    <name type="common">Crown-of-thorns starfish</name>
    <dbReference type="NCBI Taxonomy" id="133434"/>
    <lineage>
        <taxon>Eukaryota</taxon>
        <taxon>Metazoa</taxon>
        <taxon>Echinodermata</taxon>
        <taxon>Eleutherozoa</taxon>
        <taxon>Asterozoa</taxon>
        <taxon>Asteroidea</taxon>
        <taxon>Valvatacea</taxon>
        <taxon>Valvatida</taxon>
        <taxon>Acanthasteridae</taxon>
        <taxon>Acanthaster</taxon>
    </lineage>
</organism>
<dbReference type="OMA" id="MMHKKTQ"/>
<evidence type="ECO:0000313" key="6">
    <source>
        <dbReference type="RefSeq" id="XP_022101119.1"/>
    </source>
</evidence>
<reference evidence="6" key="1">
    <citation type="submission" date="2025-08" db="UniProtKB">
        <authorList>
            <consortium name="RefSeq"/>
        </authorList>
    </citation>
    <scope>IDENTIFICATION</scope>
</reference>
<dbReference type="AlphaFoldDB" id="A0A8B7Z657"/>
<feature type="compositionally biased region" description="Basic and acidic residues" evidence="3">
    <location>
        <begin position="550"/>
        <end position="562"/>
    </location>
</feature>
<name>A0A8B7Z657_ACAPL</name>
<feature type="compositionally biased region" description="Polar residues" evidence="3">
    <location>
        <begin position="564"/>
        <end position="574"/>
    </location>
</feature>
<feature type="domain" description="ODAD1 central coiled coil region" evidence="4">
    <location>
        <begin position="151"/>
        <end position="435"/>
    </location>
</feature>
<dbReference type="InterPro" id="IPR051876">
    <property type="entry name" value="ODA-DC/CCD"/>
</dbReference>
<feature type="region of interest" description="Disordered" evidence="3">
    <location>
        <begin position="550"/>
        <end position="582"/>
    </location>
</feature>
<dbReference type="KEGG" id="aplc:110984854"/>
<keyword evidence="1 2" id="KW-0175">Coiled coil</keyword>
<evidence type="ECO:0000256" key="2">
    <source>
        <dbReference type="SAM" id="Coils"/>
    </source>
</evidence>
<dbReference type="InterPro" id="IPR049258">
    <property type="entry name" value="ODAD1_CC"/>
</dbReference>
<evidence type="ECO:0000256" key="1">
    <source>
        <dbReference type="ARBA" id="ARBA00023054"/>
    </source>
</evidence>
<dbReference type="GO" id="GO:0005930">
    <property type="term" value="C:axoneme"/>
    <property type="evidence" value="ECO:0007669"/>
    <property type="project" value="TreeGrafter"/>
</dbReference>
<feature type="coiled-coil region" evidence="2">
    <location>
        <begin position="48"/>
        <end position="136"/>
    </location>
</feature>
<dbReference type="GeneID" id="110984854"/>
<protein>
    <submittedName>
        <fullName evidence="6">Coiled-coil domain-containing protein 63-like</fullName>
    </submittedName>
</protein>
<dbReference type="OrthoDB" id="6766775at2759"/>
<gene>
    <name evidence="6" type="primary">LOC110984854</name>
</gene>
<dbReference type="GO" id="GO:0003341">
    <property type="term" value="P:cilium movement"/>
    <property type="evidence" value="ECO:0007669"/>
    <property type="project" value="TreeGrafter"/>
</dbReference>
<feature type="coiled-coil region" evidence="2">
    <location>
        <begin position="279"/>
        <end position="307"/>
    </location>
</feature>
<feature type="compositionally biased region" description="Basic and acidic residues" evidence="3">
    <location>
        <begin position="11"/>
        <end position="23"/>
    </location>
</feature>
<evidence type="ECO:0000313" key="5">
    <source>
        <dbReference type="Proteomes" id="UP000694845"/>
    </source>
</evidence>
<feature type="coiled-coil region" evidence="2">
    <location>
        <begin position="168"/>
        <end position="216"/>
    </location>
</feature>
<dbReference type="PANTHER" id="PTHR21694">
    <property type="entry name" value="COILED-COIL DOMAIN-CONTAINING PROTEIN 63"/>
    <property type="match status" value="1"/>
</dbReference>